<name>A0A315XX73_RUMFL</name>
<protein>
    <submittedName>
        <fullName evidence="3">Helix-turn-helix protein</fullName>
    </submittedName>
</protein>
<organism evidence="3 4">
    <name type="scientific">Ruminococcus flavefaciens</name>
    <dbReference type="NCBI Taxonomy" id="1265"/>
    <lineage>
        <taxon>Bacteria</taxon>
        <taxon>Bacillati</taxon>
        <taxon>Bacillota</taxon>
        <taxon>Clostridia</taxon>
        <taxon>Eubacteriales</taxon>
        <taxon>Oscillospiraceae</taxon>
        <taxon>Ruminococcus</taxon>
    </lineage>
</organism>
<dbReference type="InterPro" id="IPR010982">
    <property type="entry name" value="Lambda_DNA-bd_dom_sf"/>
</dbReference>
<evidence type="ECO:0000259" key="2">
    <source>
        <dbReference type="PROSITE" id="PS50943"/>
    </source>
</evidence>
<dbReference type="GO" id="GO:0003677">
    <property type="term" value="F:DNA binding"/>
    <property type="evidence" value="ECO:0007669"/>
    <property type="project" value="UniProtKB-KW"/>
</dbReference>
<evidence type="ECO:0000313" key="4">
    <source>
        <dbReference type="Proteomes" id="UP000245720"/>
    </source>
</evidence>
<dbReference type="EMBL" id="QGDI01000008">
    <property type="protein sequence ID" value="PWJ11941.1"/>
    <property type="molecule type" value="Genomic_DNA"/>
</dbReference>
<keyword evidence="1" id="KW-0238">DNA-binding</keyword>
<dbReference type="PROSITE" id="PS50943">
    <property type="entry name" value="HTH_CROC1"/>
    <property type="match status" value="1"/>
</dbReference>
<accession>A0A315XX73</accession>
<dbReference type="OrthoDB" id="2084861at2"/>
<dbReference type="Gene3D" id="1.10.260.40">
    <property type="entry name" value="lambda repressor-like DNA-binding domains"/>
    <property type="match status" value="1"/>
</dbReference>
<evidence type="ECO:0000313" key="3">
    <source>
        <dbReference type="EMBL" id="PWJ11941.1"/>
    </source>
</evidence>
<reference evidence="3 4" key="1">
    <citation type="submission" date="2018-05" db="EMBL/GenBank/DDBJ databases">
        <title>The Hungate 1000. A catalogue of reference genomes from the rumen microbiome.</title>
        <authorList>
            <person name="Kelly W."/>
        </authorList>
    </citation>
    <scope>NUCLEOTIDE SEQUENCE [LARGE SCALE GENOMIC DNA]</scope>
    <source>
        <strain evidence="3 4">SAb67</strain>
    </source>
</reference>
<dbReference type="SMART" id="SM00530">
    <property type="entry name" value="HTH_XRE"/>
    <property type="match status" value="1"/>
</dbReference>
<dbReference type="InterPro" id="IPR001387">
    <property type="entry name" value="Cro/C1-type_HTH"/>
</dbReference>
<dbReference type="SUPFAM" id="SSF47413">
    <property type="entry name" value="lambda repressor-like DNA-binding domains"/>
    <property type="match status" value="1"/>
</dbReference>
<dbReference type="PANTHER" id="PTHR46558:SF11">
    <property type="entry name" value="HTH-TYPE TRANSCRIPTIONAL REGULATOR XRE"/>
    <property type="match status" value="1"/>
</dbReference>
<evidence type="ECO:0000256" key="1">
    <source>
        <dbReference type="ARBA" id="ARBA00023125"/>
    </source>
</evidence>
<dbReference type="Pfam" id="PF01381">
    <property type="entry name" value="HTH_3"/>
    <property type="match status" value="1"/>
</dbReference>
<sequence>MKKDNVSNITGCILSDLRKGRGLTQKEFAKAFNVSEGTVAHYEQGITVPNTEMLEKFADFFHVNVDYLLGRCMLEIEYNKLNETLYGNMTIADMVNIVSIMSKDKKHYLFQTLSLLGDKNSKLK</sequence>
<dbReference type="RefSeq" id="WP_109726960.1">
    <property type="nucleotide sequence ID" value="NZ_QGDI01000008.1"/>
</dbReference>
<dbReference type="PANTHER" id="PTHR46558">
    <property type="entry name" value="TRACRIPTIONAL REGULATORY PROTEIN-RELATED-RELATED"/>
    <property type="match status" value="1"/>
</dbReference>
<dbReference type="Proteomes" id="UP000245720">
    <property type="component" value="Unassembled WGS sequence"/>
</dbReference>
<feature type="domain" description="HTH cro/C1-type" evidence="2">
    <location>
        <begin position="14"/>
        <end position="68"/>
    </location>
</feature>
<gene>
    <name evidence="3" type="ORF">IE37_02206</name>
</gene>
<dbReference type="CDD" id="cd00093">
    <property type="entry name" value="HTH_XRE"/>
    <property type="match status" value="1"/>
</dbReference>
<comment type="caution">
    <text evidence="3">The sequence shown here is derived from an EMBL/GenBank/DDBJ whole genome shotgun (WGS) entry which is preliminary data.</text>
</comment>
<dbReference type="AlphaFoldDB" id="A0A315XX73"/>
<proteinExistence type="predicted"/>